<feature type="compositionally biased region" description="Acidic residues" evidence="2">
    <location>
        <begin position="435"/>
        <end position="445"/>
    </location>
</feature>
<feature type="region of interest" description="Disordered" evidence="2">
    <location>
        <begin position="302"/>
        <end position="591"/>
    </location>
</feature>
<organism evidence="4">
    <name type="scientific">Schistocephalus solidus</name>
    <name type="common">Tapeworm</name>
    <dbReference type="NCBI Taxonomy" id="70667"/>
    <lineage>
        <taxon>Eukaryota</taxon>
        <taxon>Metazoa</taxon>
        <taxon>Spiralia</taxon>
        <taxon>Lophotrochozoa</taxon>
        <taxon>Platyhelminthes</taxon>
        <taxon>Cestoda</taxon>
        <taxon>Eucestoda</taxon>
        <taxon>Diphyllobothriidea</taxon>
        <taxon>Diphyllobothriidae</taxon>
        <taxon>Schistocephalus</taxon>
    </lineage>
</organism>
<dbReference type="InterPro" id="IPR013809">
    <property type="entry name" value="ENTH"/>
</dbReference>
<dbReference type="GO" id="GO:0016185">
    <property type="term" value="P:synaptic vesicle budding from presynaptic endocytic zone membrane"/>
    <property type="evidence" value="ECO:0007669"/>
    <property type="project" value="TreeGrafter"/>
</dbReference>
<feature type="compositionally biased region" description="Polar residues" evidence="2">
    <location>
        <begin position="362"/>
        <end position="379"/>
    </location>
</feature>
<feature type="compositionally biased region" description="Polar residues" evidence="2">
    <location>
        <begin position="569"/>
        <end position="578"/>
    </location>
</feature>
<feature type="domain" description="ENTH" evidence="3">
    <location>
        <begin position="26"/>
        <end position="157"/>
    </location>
</feature>
<dbReference type="SUPFAM" id="SSF89009">
    <property type="entry name" value="GAT-like domain"/>
    <property type="match status" value="1"/>
</dbReference>
<sequence length="743" mass="80310">MAGKMAKQLAGSGTGQSLMDRVTQAKYSLAGSSLGKVVAKASTVELIPPKKKHLDRLIRYSNEPSVSIPLLVGFLVERTHEKSWVIVFKALITSHHLMNYGNEKISQYMASNNCQLGLPHFNDKSSSQSYEMSLFIRKYSKFLAEKTTTYQSMAFDFCKVKRGKDDGVMRTMPTDKLLKALPALRNLLNVLFEFEATEKDLNNQIINAAFLLLYKDLIRLFASYNEGMMNLIERYFSMKRSQCRIALDLYSNFPEIMNKVDSFLTVAENLGIADKSSMGLHPVPPKVLEAMQQHLALLEKKTKKSGGDENEEETEHQNSTHPSRPTKKAAVKVPLARTPSPARPPPPPSPTKKTNLLDATAATKSAPTPETHTEPTSNEDLLIGVDLSEPTPSPAIAPNKTEVVVTEPDDERQSPSHSAEVTGEPEESQLKGGETDEVNSDEEGEGLSTELQQEIIAAASSHYEDAAEKANQVVRQSLHLPSSPHHNTQTRLEDGRNRTPSRSRSPSPSRPPPPRSASPLRSVTEPRSTPFDTAVAVSDTETESEHPVTATHAEESSSAGQARGGVVSSGRTSPNTSISEERETTKGAADNMVLLGNDGLEDVSAAPTTTASNTGYMTDFDTLLDVDFDSGPSVVQPVPASTVVPKKETKPTPSGLDDLLSLDPLLDPGSSVPAPQLGQPSKTDPSGLPSGLKPAPANVVVRPLMAKAPEKKNPLDQLDSTLANLASSLGSSTADWGTTSKRK</sequence>
<dbReference type="PROSITE" id="PS50942">
    <property type="entry name" value="ENTH"/>
    <property type="match status" value="1"/>
</dbReference>
<dbReference type="GO" id="GO:0005545">
    <property type="term" value="F:1-phosphatidylinositol binding"/>
    <property type="evidence" value="ECO:0007669"/>
    <property type="project" value="InterPro"/>
</dbReference>
<dbReference type="PANTHER" id="PTHR22951:SF5">
    <property type="entry name" value="PHOSPHATIDYLINOSITOL-BINDING CLATHRIN ASSEMBLY PROTEIN LAP"/>
    <property type="match status" value="1"/>
</dbReference>
<dbReference type="Pfam" id="PF07651">
    <property type="entry name" value="ANTH"/>
    <property type="match status" value="1"/>
</dbReference>
<dbReference type="GO" id="GO:0030136">
    <property type="term" value="C:clathrin-coated vesicle"/>
    <property type="evidence" value="ECO:0007669"/>
    <property type="project" value="InterPro"/>
</dbReference>
<dbReference type="AlphaFoldDB" id="A0A0V0J7D1"/>
<dbReference type="SMART" id="SM00273">
    <property type="entry name" value="ENTH"/>
    <property type="match status" value="1"/>
</dbReference>
<dbReference type="InterPro" id="IPR008942">
    <property type="entry name" value="ENTH_VHS"/>
</dbReference>
<dbReference type="InterPro" id="IPR014712">
    <property type="entry name" value="ANTH_dom_sf"/>
</dbReference>
<dbReference type="Gene3D" id="1.25.40.90">
    <property type="match status" value="1"/>
</dbReference>
<feature type="compositionally biased region" description="Pro residues" evidence="2">
    <location>
        <begin position="341"/>
        <end position="350"/>
    </location>
</feature>
<dbReference type="GO" id="GO:0098894">
    <property type="term" value="C:extrinsic component of presynaptic endocytic zone membrane"/>
    <property type="evidence" value="ECO:0007669"/>
    <property type="project" value="TreeGrafter"/>
</dbReference>
<dbReference type="SUPFAM" id="SSF48464">
    <property type="entry name" value="ENTH/VHS domain"/>
    <property type="match status" value="1"/>
</dbReference>
<dbReference type="GO" id="GO:0005905">
    <property type="term" value="C:clathrin-coated pit"/>
    <property type="evidence" value="ECO:0007669"/>
    <property type="project" value="TreeGrafter"/>
</dbReference>
<dbReference type="PANTHER" id="PTHR22951">
    <property type="entry name" value="CLATHRIN ASSEMBLY PROTEIN"/>
    <property type="match status" value="1"/>
</dbReference>
<dbReference type="GO" id="GO:0005546">
    <property type="term" value="F:phosphatidylinositol-4,5-bisphosphate binding"/>
    <property type="evidence" value="ECO:0007669"/>
    <property type="project" value="TreeGrafter"/>
</dbReference>
<evidence type="ECO:0000259" key="3">
    <source>
        <dbReference type="PROSITE" id="PS50942"/>
    </source>
</evidence>
<feature type="compositionally biased region" description="Low complexity" evidence="2">
    <location>
        <begin position="653"/>
        <end position="671"/>
    </location>
</feature>
<dbReference type="InterPro" id="IPR045192">
    <property type="entry name" value="AP180-like"/>
</dbReference>
<dbReference type="GO" id="GO:0008021">
    <property type="term" value="C:synaptic vesicle"/>
    <property type="evidence" value="ECO:0007669"/>
    <property type="project" value="TreeGrafter"/>
</dbReference>
<feature type="region of interest" description="Disordered" evidence="2">
    <location>
        <begin position="629"/>
        <end position="696"/>
    </location>
</feature>
<dbReference type="GO" id="GO:0072583">
    <property type="term" value="P:clathrin-dependent endocytosis"/>
    <property type="evidence" value="ECO:0007669"/>
    <property type="project" value="InterPro"/>
</dbReference>
<dbReference type="GO" id="GO:0000149">
    <property type="term" value="F:SNARE binding"/>
    <property type="evidence" value="ECO:0007669"/>
    <property type="project" value="TreeGrafter"/>
</dbReference>
<dbReference type="EMBL" id="GEEE01002154">
    <property type="protein sequence ID" value="JAP61071.1"/>
    <property type="molecule type" value="Transcribed_RNA"/>
</dbReference>
<dbReference type="Gene3D" id="1.20.58.150">
    <property type="entry name" value="ANTH domain"/>
    <property type="match status" value="1"/>
</dbReference>
<evidence type="ECO:0000313" key="4">
    <source>
        <dbReference type="EMBL" id="JAP61071.1"/>
    </source>
</evidence>
<proteinExistence type="inferred from homology"/>
<dbReference type="GO" id="GO:0032050">
    <property type="term" value="F:clathrin heavy chain binding"/>
    <property type="evidence" value="ECO:0007669"/>
    <property type="project" value="TreeGrafter"/>
</dbReference>
<evidence type="ECO:0000256" key="2">
    <source>
        <dbReference type="SAM" id="MobiDB-lite"/>
    </source>
</evidence>
<evidence type="ECO:0000256" key="1">
    <source>
        <dbReference type="ARBA" id="ARBA00008011"/>
    </source>
</evidence>
<reference evidence="4" key="1">
    <citation type="submission" date="2016-01" db="EMBL/GenBank/DDBJ databases">
        <title>Reference transcriptome for the parasite Schistocephalus solidus: insights into the molecular evolution of parasitism.</title>
        <authorList>
            <person name="Hebert F.O."/>
            <person name="Grambauer S."/>
            <person name="Barber I."/>
            <person name="Landry C.R."/>
            <person name="Aubin-Horth N."/>
        </authorList>
    </citation>
    <scope>NUCLEOTIDE SEQUENCE</scope>
</reference>
<protein>
    <submittedName>
        <fullName evidence="4">Phosphatidylinositol-binding clathrin assembly protein</fullName>
    </submittedName>
</protein>
<accession>A0A0V0J7D1</accession>
<gene>
    <name evidence="4" type="primary">PICAL</name>
    <name evidence="4" type="ORF">TR136292</name>
</gene>
<dbReference type="InterPro" id="IPR011417">
    <property type="entry name" value="ANTH_dom"/>
</dbReference>
<dbReference type="GO" id="GO:0048268">
    <property type="term" value="P:clathrin coat assembly"/>
    <property type="evidence" value="ECO:0007669"/>
    <property type="project" value="InterPro"/>
</dbReference>
<comment type="similarity">
    <text evidence="1">Belongs to the PICALM/SNAP91 family.</text>
</comment>
<name>A0A0V0J7D1_SCHSO</name>